<name>A0A9D4AJZ4_9ROSI</name>
<evidence type="ECO:0000313" key="2">
    <source>
        <dbReference type="Proteomes" id="UP000828251"/>
    </source>
</evidence>
<gene>
    <name evidence="1" type="ORF">J1N35_006493</name>
</gene>
<reference evidence="1 2" key="1">
    <citation type="journal article" date="2021" name="Plant Biotechnol. J.">
        <title>Multi-omics assisted identification of the key and species-specific regulatory components of drought-tolerant mechanisms in Gossypium stocksii.</title>
        <authorList>
            <person name="Yu D."/>
            <person name="Ke L."/>
            <person name="Zhang D."/>
            <person name="Wu Y."/>
            <person name="Sun Y."/>
            <person name="Mei J."/>
            <person name="Sun J."/>
            <person name="Sun Y."/>
        </authorList>
    </citation>
    <scope>NUCLEOTIDE SEQUENCE [LARGE SCALE GENOMIC DNA]</scope>
    <source>
        <strain evidence="2">cv. E1</strain>
        <tissue evidence="1">Leaf</tissue>
    </source>
</reference>
<evidence type="ECO:0000313" key="1">
    <source>
        <dbReference type="EMBL" id="KAH1123333.1"/>
    </source>
</evidence>
<sequence length="51" mass="5421">MSPRPNLIKGQAPPSKATYVPNLPPVAQALMVAFENVAAAKDDEETKNTKA</sequence>
<keyword evidence="2" id="KW-1185">Reference proteome</keyword>
<proteinExistence type="predicted"/>
<comment type="caution">
    <text evidence="1">The sequence shown here is derived from an EMBL/GenBank/DDBJ whole genome shotgun (WGS) entry which is preliminary data.</text>
</comment>
<organism evidence="1 2">
    <name type="scientific">Gossypium stocksii</name>
    <dbReference type="NCBI Taxonomy" id="47602"/>
    <lineage>
        <taxon>Eukaryota</taxon>
        <taxon>Viridiplantae</taxon>
        <taxon>Streptophyta</taxon>
        <taxon>Embryophyta</taxon>
        <taxon>Tracheophyta</taxon>
        <taxon>Spermatophyta</taxon>
        <taxon>Magnoliopsida</taxon>
        <taxon>eudicotyledons</taxon>
        <taxon>Gunneridae</taxon>
        <taxon>Pentapetalae</taxon>
        <taxon>rosids</taxon>
        <taxon>malvids</taxon>
        <taxon>Malvales</taxon>
        <taxon>Malvaceae</taxon>
        <taxon>Malvoideae</taxon>
        <taxon>Gossypium</taxon>
    </lineage>
</organism>
<accession>A0A9D4AJZ4</accession>
<dbReference type="EMBL" id="JAIQCV010000002">
    <property type="protein sequence ID" value="KAH1123333.1"/>
    <property type="molecule type" value="Genomic_DNA"/>
</dbReference>
<dbReference type="AlphaFoldDB" id="A0A9D4AJZ4"/>
<dbReference type="Proteomes" id="UP000828251">
    <property type="component" value="Unassembled WGS sequence"/>
</dbReference>
<protein>
    <submittedName>
        <fullName evidence="1">Uncharacterized protein</fullName>
    </submittedName>
</protein>